<dbReference type="InterPro" id="IPR011042">
    <property type="entry name" value="6-blade_b-propeller_TolB-like"/>
</dbReference>
<proteinExistence type="predicted"/>
<dbReference type="InterPro" id="IPR011041">
    <property type="entry name" value="Quinoprot_gluc/sorb_DH_b-prop"/>
</dbReference>
<gene>
    <name evidence="2" type="ORF">D3873_12065</name>
</gene>
<dbReference type="PANTHER" id="PTHR19328:SF13">
    <property type="entry name" value="HIPL1 PROTEIN"/>
    <property type="match status" value="1"/>
</dbReference>
<dbReference type="EMBL" id="CP032418">
    <property type="protein sequence ID" value="AYC30850.1"/>
    <property type="molecule type" value="Genomic_DNA"/>
</dbReference>
<name>A0A385YX63_9BACL</name>
<evidence type="ECO:0000313" key="2">
    <source>
        <dbReference type="EMBL" id="AYC30850.1"/>
    </source>
</evidence>
<dbReference type="OrthoDB" id="9770043at2"/>
<protein>
    <submittedName>
        <fullName evidence="2">Quinoprotein glucose dehydrogenase</fullName>
    </submittedName>
</protein>
<reference evidence="3" key="1">
    <citation type="submission" date="2018-09" db="EMBL/GenBank/DDBJ databases">
        <authorList>
            <person name="Zhu H."/>
        </authorList>
    </citation>
    <scope>NUCLEOTIDE SEQUENCE [LARGE SCALE GENOMIC DNA]</scope>
    <source>
        <strain evidence="3">K2R23-3</strain>
    </source>
</reference>
<sequence length="372" mass="41184">MKKKVILEDRKGACNVKYVLILFVASSVVLSGCFPINVFEDVTPLTDEETKGNDELEVLATNFQIPWSIEKNGETFFISERNGTIAKVVNGDLTRQKVILSKDLSDASEAGLLGFVLAPDFDSSQKAFAYYTYEENSSQFNRIVELSLEDNTWTETSILVDAIPSGNVHHGGRLAIGPDKKLYATAGDASTPDLAQDVDSLAGKILRMNVDGSIPEDNPFNDSYVYSYGHRNPQGLVWAEDGTMYASEHGQAANDEINKIEPGKNYGWPVIEGRDEEEGMITPIFTSGSDRTWAPSGMALHDNILYVAALRGTTVLAFDIESEMYRAVMEDVGRVRDVMIADDYLYFISNNTDGRGTPSETDDKFYRVKLDE</sequence>
<dbReference type="AlphaFoldDB" id="A0A385YX63"/>
<keyword evidence="3" id="KW-1185">Reference proteome</keyword>
<dbReference type="KEGG" id="paek:D3873_12065"/>
<evidence type="ECO:0000259" key="1">
    <source>
        <dbReference type="Pfam" id="PF07995"/>
    </source>
</evidence>
<dbReference type="Pfam" id="PF07995">
    <property type="entry name" value="GSDH"/>
    <property type="match status" value="1"/>
</dbReference>
<accession>A0A385YX63</accession>
<dbReference type="PANTHER" id="PTHR19328">
    <property type="entry name" value="HEDGEHOG-INTERACTING PROTEIN"/>
    <property type="match status" value="1"/>
</dbReference>
<evidence type="ECO:0000313" key="3">
    <source>
        <dbReference type="Proteomes" id="UP000265725"/>
    </source>
</evidence>
<dbReference type="Gene3D" id="2.120.10.30">
    <property type="entry name" value="TolB, C-terminal domain"/>
    <property type="match status" value="1"/>
</dbReference>
<dbReference type="Proteomes" id="UP000265725">
    <property type="component" value="Chromosome"/>
</dbReference>
<feature type="domain" description="Glucose/Sorbosone dehydrogenase" evidence="1">
    <location>
        <begin position="64"/>
        <end position="355"/>
    </location>
</feature>
<dbReference type="InterPro" id="IPR012938">
    <property type="entry name" value="Glc/Sorbosone_DH"/>
</dbReference>
<dbReference type="SUPFAM" id="SSF50952">
    <property type="entry name" value="Soluble quinoprotein glucose dehydrogenase"/>
    <property type="match status" value="1"/>
</dbReference>
<dbReference type="PROSITE" id="PS51257">
    <property type="entry name" value="PROKAR_LIPOPROTEIN"/>
    <property type="match status" value="1"/>
</dbReference>
<organism evidence="2 3">
    <name type="scientific">Paenisporosarcina cavernae</name>
    <dbReference type="NCBI Taxonomy" id="2320858"/>
    <lineage>
        <taxon>Bacteria</taxon>
        <taxon>Bacillati</taxon>
        <taxon>Bacillota</taxon>
        <taxon>Bacilli</taxon>
        <taxon>Bacillales</taxon>
        <taxon>Caryophanaceae</taxon>
        <taxon>Paenisporosarcina</taxon>
    </lineage>
</organism>